<protein>
    <submittedName>
        <fullName evidence="3">Secreted protein with PEP-CTERM sorting signal</fullName>
    </submittedName>
</protein>
<keyword evidence="4" id="KW-1185">Reference proteome</keyword>
<dbReference type="EMBL" id="SMCN01000018">
    <property type="protein sequence ID" value="TCV80188.1"/>
    <property type="molecule type" value="Genomic_DNA"/>
</dbReference>
<dbReference type="Pfam" id="PF07589">
    <property type="entry name" value="PEP-CTERM"/>
    <property type="match status" value="1"/>
</dbReference>
<proteinExistence type="predicted"/>
<feature type="chain" id="PRO_5046839215" evidence="1">
    <location>
        <begin position="21"/>
        <end position="289"/>
    </location>
</feature>
<dbReference type="InterPro" id="IPR013424">
    <property type="entry name" value="Ice-binding_C"/>
</dbReference>
<dbReference type="RefSeq" id="WP_082769137.1">
    <property type="nucleotide sequence ID" value="NZ_LUUF01000084.1"/>
</dbReference>
<accession>A0ABY2CMD0</accession>
<gene>
    <name evidence="3" type="ORF">EDE11_11863</name>
</gene>
<reference evidence="3 4" key="1">
    <citation type="submission" date="2019-03" db="EMBL/GenBank/DDBJ databases">
        <title>Systems level insights into methane cycling in arid and semi-arid ecosystems.</title>
        <authorList>
            <person name="Kalyuzhnaya M."/>
        </authorList>
    </citation>
    <scope>NUCLEOTIDE SEQUENCE [LARGE SCALE GENOMIC DNA]</scope>
    <source>
        <strain evidence="3 4">S-1</strain>
    </source>
</reference>
<keyword evidence="1" id="KW-0732">Signal</keyword>
<evidence type="ECO:0000313" key="3">
    <source>
        <dbReference type="EMBL" id="TCV80188.1"/>
    </source>
</evidence>
<sequence>MKVRHLPILMSICFSLDASAASITIDGDVADWGLHRNGNRADWLPNPSLVPASQYTVEDQTGYSGARLFPGYGGQAYDAEAFYIAMDSTNLYLALVTGLSPNTVNDPAHNSYGPGDFAFDFGGDGTFEFGLETTGSQAGSLYRVSAWDYGLWDTNGNYNPGNPDLSHPTSIMTGSLVSSVGQLIYNSNPFKNMGVFNNDNHYVIEASIPLIAFSGFSGKFDVQWTMNCANDAIAVDPILSTVPEPNSVLLLSAGLVGLLSMRRNNYLLARVLHTANDPNGAGNRPRTVL</sequence>
<organism evidence="3 4">
    <name type="scientific">Methylomonas methanica</name>
    <dbReference type="NCBI Taxonomy" id="421"/>
    <lineage>
        <taxon>Bacteria</taxon>
        <taxon>Pseudomonadati</taxon>
        <taxon>Pseudomonadota</taxon>
        <taxon>Gammaproteobacteria</taxon>
        <taxon>Methylococcales</taxon>
        <taxon>Methylococcaceae</taxon>
        <taxon>Methylomonas</taxon>
    </lineage>
</organism>
<feature type="signal peptide" evidence="1">
    <location>
        <begin position="1"/>
        <end position="20"/>
    </location>
</feature>
<evidence type="ECO:0000313" key="4">
    <source>
        <dbReference type="Proteomes" id="UP000295649"/>
    </source>
</evidence>
<dbReference type="NCBIfam" id="TIGR02595">
    <property type="entry name" value="PEP_CTERM"/>
    <property type="match status" value="1"/>
</dbReference>
<comment type="caution">
    <text evidence="3">The sequence shown here is derived from an EMBL/GenBank/DDBJ whole genome shotgun (WGS) entry which is preliminary data.</text>
</comment>
<dbReference type="Gene3D" id="2.60.40.1190">
    <property type="match status" value="1"/>
</dbReference>
<dbReference type="Proteomes" id="UP000295649">
    <property type="component" value="Unassembled WGS sequence"/>
</dbReference>
<name>A0ABY2CMD0_METMH</name>
<evidence type="ECO:0000259" key="2">
    <source>
        <dbReference type="Pfam" id="PF07589"/>
    </source>
</evidence>
<feature type="domain" description="Ice-binding protein C-terminal" evidence="2">
    <location>
        <begin position="241"/>
        <end position="263"/>
    </location>
</feature>
<evidence type="ECO:0000256" key="1">
    <source>
        <dbReference type="SAM" id="SignalP"/>
    </source>
</evidence>